<dbReference type="SUPFAM" id="SSF57959">
    <property type="entry name" value="Leucine zipper domain"/>
    <property type="match status" value="1"/>
</dbReference>
<dbReference type="CTD" id="467"/>
<evidence type="ECO:0000256" key="5">
    <source>
        <dbReference type="ARBA" id="ARBA00023163"/>
    </source>
</evidence>
<feature type="compositionally biased region" description="Low complexity" evidence="8">
    <location>
        <begin position="73"/>
        <end position="84"/>
    </location>
</feature>
<keyword evidence="2" id="KW-0805">Transcription regulation</keyword>
<reference evidence="12" key="1">
    <citation type="submission" date="2025-04" db="UniProtKB">
        <authorList>
            <consortium name="RefSeq"/>
        </authorList>
    </citation>
    <scope>IDENTIFICATION</scope>
    <source>
        <tissue evidence="12">Whole insect</tissue>
    </source>
</reference>
<dbReference type="PROSITE" id="PS00036">
    <property type="entry name" value="BZIP_BASIC"/>
    <property type="match status" value="1"/>
</dbReference>
<accession>A0A6P7G570</accession>
<evidence type="ECO:0000256" key="2">
    <source>
        <dbReference type="ARBA" id="ARBA00023015"/>
    </source>
</evidence>
<dbReference type="PANTHER" id="PTHR23351">
    <property type="entry name" value="FOS TRANSCRIPTION FACTOR-RELATED"/>
    <property type="match status" value="1"/>
</dbReference>
<feature type="coiled-coil region" evidence="7">
    <location>
        <begin position="190"/>
        <end position="217"/>
    </location>
</feature>
<reference evidence="10" key="2">
    <citation type="submission" date="2025-05" db="UniProtKB">
        <authorList>
            <consortium name="EnsemblMetazoa"/>
        </authorList>
    </citation>
    <scope>IDENTIFICATION</scope>
</reference>
<dbReference type="Proteomes" id="UP001652700">
    <property type="component" value="Unplaced"/>
</dbReference>
<organism evidence="12">
    <name type="scientific">Diabrotica virgifera virgifera</name>
    <name type="common">western corn rootworm</name>
    <dbReference type="NCBI Taxonomy" id="50390"/>
    <lineage>
        <taxon>Eukaryota</taxon>
        <taxon>Metazoa</taxon>
        <taxon>Ecdysozoa</taxon>
        <taxon>Arthropoda</taxon>
        <taxon>Hexapoda</taxon>
        <taxon>Insecta</taxon>
        <taxon>Pterygota</taxon>
        <taxon>Neoptera</taxon>
        <taxon>Endopterygota</taxon>
        <taxon>Coleoptera</taxon>
        <taxon>Polyphaga</taxon>
        <taxon>Cucujiformia</taxon>
        <taxon>Chrysomeloidea</taxon>
        <taxon>Chrysomelidae</taxon>
        <taxon>Galerucinae</taxon>
        <taxon>Diabroticina</taxon>
        <taxon>Diabroticites</taxon>
        <taxon>Diabrotica</taxon>
    </lineage>
</organism>
<evidence type="ECO:0000313" key="10">
    <source>
        <dbReference type="EnsemblMetazoa" id="XP_028139670.1"/>
    </source>
</evidence>
<dbReference type="PANTHER" id="PTHR23351:SF24">
    <property type="entry name" value="ACTIVATING TRANSCRIPTION FACTOR 3-RELATED"/>
    <property type="match status" value="1"/>
</dbReference>
<evidence type="ECO:0000256" key="8">
    <source>
        <dbReference type="SAM" id="MobiDB-lite"/>
    </source>
</evidence>
<dbReference type="CDD" id="cd14722">
    <property type="entry name" value="bZIP_ATF3"/>
    <property type="match status" value="1"/>
</dbReference>
<gene>
    <name evidence="12" type="primary">LOC114333875</name>
</gene>
<dbReference type="InterPro" id="IPR004827">
    <property type="entry name" value="bZIP"/>
</dbReference>
<dbReference type="RefSeq" id="XP_028139670.1">
    <property type="nucleotide sequence ID" value="XM_028283869.1"/>
</dbReference>
<feature type="domain" description="BZIP" evidence="9">
    <location>
        <begin position="158"/>
        <end position="221"/>
    </location>
</feature>
<feature type="compositionally biased region" description="Polar residues" evidence="8">
    <location>
        <begin position="55"/>
        <end position="72"/>
    </location>
</feature>
<dbReference type="OrthoDB" id="2596881at2759"/>
<dbReference type="Gene3D" id="1.20.5.170">
    <property type="match status" value="1"/>
</dbReference>
<feature type="region of interest" description="Disordered" evidence="8">
    <location>
        <begin position="138"/>
        <end position="165"/>
    </location>
</feature>
<keyword evidence="4" id="KW-0010">Activator</keyword>
<evidence type="ECO:0000256" key="6">
    <source>
        <dbReference type="ARBA" id="ARBA00044005"/>
    </source>
</evidence>
<comment type="similarity">
    <text evidence="1">Belongs to the bZIP family. Fos subfamily.</text>
</comment>
<dbReference type="KEGG" id="dvv:114333875"/>
<dbReference type="EnsemblMetazoa" id="XM_028283869.2">
    <property type="protein sequence ID" value="XP_028139670.1"/>
    <property type="gene ID" value="LOC114333875"/>
</dbReference>
<keyword evidence="11" id="KW-1185">Reference proteome</keyword>
<dbReference type="RefSeq" id="XP_050506146.1">
    <property type="nucleotide sequence ID" value="XM_050650189.1"/>
</dbReference>
<keyword evidence="3" id="KW-0238">DNA-binding</keyword>
<keyword evidence="7" id="KW-0175">Coiled coil</keyword>
<dbReference type="InParanoid" id="A0A6P7G570"/>
<feature type="region of interest" description="Disordered" evidence="8">
    <location>
        <begin position="55"/>
        <end position="98"/>
    </location>
</feature>
<feature type="compositionally biased region" description="Basic and acidic residues" evidence="8">
    <location>
        <begin position="138"/>
        <end position="160"/>
    </location>
</feature>
<evidence type="ECO:0000256" key="1">
    <source>
        <dbReference type="ARBA" id="ARBA00007619"/>
    </source>
</evidence>
<dbReference type="GO" id="GO:0005634">
    <property type="term" value="C:nucleus"/>
    <property type="evidence" value="ECO:0007669"/>
    <property type="project" value="UniProtKB-ARBA"/>
</dbReference>
<dbReference type="AlphaFoldDB" id="A0A6P7G570"/>
<dbReference type="Pfam" id="PF00170">
    <property type="entry name" value="bZIP_1"/>
    <property type="match status" value="1"/>
</dbReference>
<dbReference type="GO" id="GO:0000978">
    <property type="term" value="F:RNA polymerase II cis-regulatory region sequence-specific DNA binding"/>
    <property type="evidence" value="ECO:0007669"/>
    <property type="project" value="TreeGrafter"/>
</dbReference>
<dbReference type="GO" id="GO:0000981">
    <property type="term" value="F:DNA-binding transcription factor activity, RNA polymerase II-specific"/>
    <property type="evidence" value="ECO:0007669"/>
    <property type="project" value="TreeGrafter"/>
</dbReference>
<evidence type="ECO:0000256" key="7">
    <source>
        <dbReference type="SAM" id="Coils"/>
    </source>
</evidence>
<keyword evidence="5" id="KW-0804">Transcription</keyword>
<comment type="subunit">
    <text evidence="6">Homodimer. Heterodimer with Jra. The kay-Jra heterodimer binds more stably to the AP-1 site than either of the two proteins alone.</text>
</comment>
<proteinExistence type="inferred from homology"/>
<evidence type="ECO:0000259" key="9">
    <source>
        <dbReference type="PROSITE" id="PS50217"/>
    </source>
</evidence>
<dbReference type="PROSITE" id="PS50217">
    <property type="entry name" value="BZIP"/>
    <property type="match status" value="1"/>
</dbReference>
<dbReference type="EnsemblMetazoa" id="XM_050650189.1">
    <property type="protein sequence ID" value="XP_050506146.1"/>
    <property type="gene ID" value="LOC114333875"/>
</dbReference>
<dbReference type="FunFam" id="1.20.5.170:FF:000006">
    <property type="entry name" value="fos-related antigen 2 isoform X1"/>
    <property type="match status" value="1"/>
</dbReference>
<dbReference type="PRINTS" id="PR00042">
    <property type="entry name" value="LEUZIPPRFOS"/>
</dbReference>
<protein>
    <submittedName>
        <fullName evidence="12">Activating transcription factor 3</fullName>
    </submittedName>
</protein>
<evidence type="ECO:0000256" key="4">
    <source>
        <dbReference type="ARBA" id="ARBA00023159"/>
    </source>
</evidence>
<name>A0A6P7G570_DIAVI</name>
<evidence type="ECO:0000313" key="12">
    <source>
        <dbReference type="RefSeq" id="XP_028139670.1"/>
    </source>
</evidence>
<dbReference type="GeneID" id="114333875"/>
<evidence type="ECO:0000313" key="11">
    <source>
        <dbReference type="Proteomes" id="UP001652700"/>
    </source>
</evidence>
<sequence>MIKSDIMYNLNVDLATSAQNAVNSLLVDSTSSTPRTPEILNSLIAMTNPLDNYSFNDSTKKTPTNGTASGHFNSSSDSNSSSSSQVESPTTNPPSVQHTCSQLIKAGLKLTIEQKRKQQSDGEDLLDLDKIKKIKKNDYSESEEDKIKTEHGLTAEDEERRKRRRERNKIAATKCRLKKRERTVNLIQESETLESQNIELKSQVQELQSEKQSLMNMLSLHRPQCQHNIGPVTRDHIYRLPPVNTVMETHSYSRPSSVDHTIYRTQNLDFCTRPTSVGLVNHLTYSKPNYNKPPSIIVEEVNDNYELTQFTNLDSYPYSSSYSNSGMDNGCMA</sequence>
<feature type="compositionally biased region" description="Polar residues" evidence="8">
    <location>
        <begin position="85"/>
        <end position="98"/>
    </location>
</feature>
<dbReference type="InterPro" id="IPR046347">
    <property type="entry name" value="bZIP_sf"/>
</dbReference>
<dbReference type="SMART" id="SM00338">
    <property type="entry name" value="BRLZ"/>
    <property type="match status" value="1"/>
</dbReference>
<dbReference type="InterPro" id="IPR000837">
    <property type="entry name" value="AP-1"/>
</dbReference>
<evidence type="ECO:0000256" key="3">
    <source>
        <dbReference type="ARBA" id="ARBA00023125"/>
    </source>
</evidence>